<evidence type="ECO:0000313" key="2">
    <source>
        <dbReference type="EMBL" id="GHF54940.1"/>
    </source>
</evidence>
<keyword evidence="1" id="KW-1133">Transmembrane helix</keyword>
<keyword evidence="1" id="KW-0812">Transmembrane</keyword>
<evidence type="ECO:0000256" key="1">
    <source>
        <dbReference type="SAM" id="Phobius"/>
    </source>
</evidence>
<organism evidence="2 3">
    <name type="scientific">Streptomyces mashuensis</name>
    <dbReference type="NCBI Taxonomy" id="33904"/>
    <lineage>
        <taxon>Bacteria</taxon>
        <taxon>Bacillati</taxon>
        <taxon>Actinomycetota</taxon>
        <taxon>Actinomycetes</taxon>
        <taxon>Kitasatosporales</taxon>
        <taxon>Streptomycetaceae</taxon>
        <taxon>Streptomyces</taxon>
    </lineage>
</organism>
<evidence type="ECO:0000313" key="3">
    <source>
        <dbReference type="Proteomes" id="UP000638313"/>
    </source>
</evidence>
<accession>A0A919B4T1</accession>
<keyword evidence="3" id="KW-1185">Reference proteome</keyword>
<sequence>MASSMQSWRTSAARFAFLFAAALALAGGVLLTLQDKNMTSAAIMSSIGLNLVASVVFALIFSFFSSEKQEAALKENLNEQFGVLSDALLDRMSDANRIFLPSGRYPATDTFDDDFNRHLNQSLATTTSYVFRGPSARFVAARLSHVHHNPGSVRVSMLAPDNPSALYQRAADRRLWPSSVGKTSSRLSEEILTEILMSIVSLFDYRHVCPIDIIYSADPSVYRMEMTDDSVYISWYHANSSLEKQMPESLRFPKGSFLYSILDLETKRLFELSENRVRFDSTKDEAFLITHMQTISGRAITEEDVAAWRAEYRNYTLGFSDYLRNL</sequence>
<dbReference type="RefSeq" id="WP_190131047.1">
    <property type="nucleotide sequence ID" value="NZ_BNBD01000008.1"/>
</dbReference>
<name>A0A919B4T1_9ACTN</name>
<proteinExistence type="predicted"/>
<dbReference type="Proteomes" id="UP000638313">
    <property type="component" value="Unassembled WGS sequence"/>
</dbReference>
<reference evidence="2" key="1">
    <citation type="journal article" date="2014" name="Int. J. Syst. Evol. Microbiol.">
        <title>Complete genome sequence of Corynebacterium casei LMG S-19264T (=DSM 44701T), isolated from a smear-ripened cheese.</title>
        <authorList>
            <consortium name="US DOE Joint Genome Institute (JGI-PGF)"/>
            <person name="Walter F."/>
            <person name="Albersmeier A."/>
            <person name="Kalinowski J."/>
            <person name="Ruckert C."/>
        </authorList>
    </citation>
    <scope>NUCLEOTIDE SEQUENCE</scope>
    <source>
        <strain evidence="2">JCM 4059</strain>
    </source>
</reference>
<keyword evidence="1" id="KW-0472">Membrane</keyword>
<reference evidence="2" key="2">
    <citation type="submission" date="2020-09" db="EMBL/GenBank/DDBJ databases">
        <authorList>
            <person name="Sun Q."/>
            <person name="Ohkuma M."/>
        </authorList>
    </citation>
    <scope>NUCLEOTIDE SEQUENCE</scope>
    <source>
        <strain evidence="2">JCM 4059</strain>
    </source>
</reference>
<dbReference type="AlphaFoldDB" id="A0A919B4T1"/>
<gene>
    <name evidence="2" type="ORF">GCM10010218_40350</name>
</gene>
<protein>
    <submittedName>
        <fullName evidence="2">Uncharacterized protein</fullName>
    </submittedName>
</protein>
<dbReference type="EMBL" id="BNBD01000008">
    <property type="protein sequence ID" value="GHF54940.1"/>
    <property type="molecule type" value="Genomic_DNA"/>
</dbReference>
<feature type="transmembrane region" description="Helical" evidence="1">
    <location>
        <begin position="41"/>
        <end position="64"/>
    </location>
</feature>
<comment type="caution">
    <text evidence="2">The sequence shown here is derived from an EMBL/GenBank/DDBJ whole genome shotgun (WGS) entry which is preliminary data.</text>
</comment>